<comment type="caution">
    <text evidence="2">The sequence shown here is derived from an EMBL/GenBank/DDBJ whole genome shotgun (WGS) entry which is preliminary data.</text>
</comment>
<evidence type="ECO:0000259" key="1">
    <source>
        <dbReference type="Pfam" id="PF04909"/>
    </source>
</evidence>
<reference evidence="2 3" key="1">
    <citation type="submission" date="2024-08" db="EMBL/GenBank/DDBJ databases">
        <authorList>
            <person name="Ishaq N."/>
        </authorList>
    </citation>
    <scope>NUCLEOTIDE SEQUENCE [LARGE SCALE GENOMIC DNA]</scope>
    <source>
        <strain evidence="2 3">JCM 30400</strain>
    </source>
</reference>
<dbReference type="PANTHER" id="PTHR35563:SF2">
    <property type="entry name" value="BARREL METAL-DEPENDENT HYDROLASE, PUTATIVE (AFU_ORTHOLOGUE AFUA_1G16240)-RELATED"/>
    <property type="match status" value="1"/>
</dbReference>
<sequence length="254" mass="27903">MSTVKTTVFDSHFHIIAPGYPIYPNQGFTPNSFTINDYLSSLKEFNLVGGAVVSGSFQKQDQTYLKDALNILGKGFVGVTQILSDSSDETILALNNQGVRAVRFNLKRGGSEDITKIKSFSQRVYDLASWHVELYVDAARLEPLMTTLVTLPRVSIDHLGLSSSGLKYLLSLAEKGVKVKASGFGRVDFDPAVAINNLYQANSDCLMFGSDLPSTRAPRPFCNEDVTLIKDTLGEPGASKVLWKNAQALYLRRQ</sequence>
<dbReference type="InterPro" id="IPR006680">
    <property type="entry name" value="Amidohydro-rel"/>
</dbReference>
<feature type="domain" description="Amidohydrolase-related" evidence="1">
    <location>
        <begin position="10"/>
        <end position="250"/>
    </location>
</feature>
<dbReference type="Gene3D" id="3.20.20.140">
    <property type="entry name" value="Metal-dependent hydrolases"/>
    <property type="match status" value="1"/>
</dbReference>
<evidence type="ECO:0000313" key="3">
    <source>
        <dbReference type="Proteomes" id="UP001569414"/>
    </source>
</evidence>
<dbReference type="PANTHER" id="PTHR35563">
    <property type="entry name" value="BARREL METAL-DEPENDENT HYDROLASE, PUTATIVE (AFU_ORTHOLOGUE AFUA_1G16240)-RELATED"/>
    <property type="match status" value="1"/>
</dbReference>
<gene>
    <name evidence="2" type="ORF">ACCI51_09790</name>
</gene>
<dbReference type="Pfam" id="PF04909">
    <property type="entry name" value="Amidohydro_2"/>
    <property type="match status" value="1"/>
</dbReference>
<evidence type="ECO:0000313" key="2">
    <source>
        <dbReference type="EMBL" id="MFA0790835.1"/>
    </source>
</evidence>
<dbReference type="EMBL" id="JBGMEL010000008">
    <property type="protein sequence ID" value="MFA0790835.1"/>
    <property type="molecule type" value="Genomic_DNA"/>
</dbReference>
<proteinExistence type="predicted"/>
<name>A0ABV4NND5_9GAMM</name>
<organism evidence="2 3">
    <name type="scientific">Microbulbifer echini</name>
    <dbReference type="NCBI Taxonomy" id="1529067"/>
    <lineage>
        <taxon>Bacteria</taxon>
        <taxon>Pseudomonadati</taxon>
        <taxon>Pseudomonadota</taxon>
        <taxon>Gammaproteobacteria</taxon>
        <taxon>Cellvibrionales</taxon>
        <taxon>Microbulbiferaceae</taxon>
        <taxon>Microbulbifer</taxon>
    </lineage>
</organism>
<dbReference type="RefSeq" id="WP_371843432.1">
    <property type="nucleotide sequence ID" value="NZ_JBGMEL010000008.1"/>
</dbReference>
<accession>A0ABV4NND5</accession>
<protein>
    <submittedName>
        <fullName evidence="2">Amidohydrolase family protein</fullName>
    </submittedName>
</protein>
<dbReference type="InterPro" id="IPR052358">
    <property type="entry name" value="Aro_Compnd_Degr_Hydrolases"/>
</dbReference>
<dbReference type="Proteomes" id="UP001569414">
    <property type="component" value="Unassembled WGS sequence"/>
</dbReference>
<dbReference type="InterPro" id="IPR032466">
    <property type="entry name" value="Metal_Hydrolase"/>
</dbReference>
<keyword evidence="3" id="KW-1185">Reference proteome</keyword>
<dbReference type="SUPFAM" id="SSF51556">
    <property type="entry name" value="Metallo-dependent hydrolases"/>
    <property type="match status" value="1"/>
</dbReference>